<dbReference type="Pfam" id="PF22530">
    <property type="entry name" value="Terminase-T7_RNaseH-like"/>
    <property type="match status" value="1"/>
</dbReference>
<keyword evidence="3" id="KW-1185">Reference proteome</keyword>
<evidence type="ECO:0000313" key="3">
    <source>
        <dbReference type="Proteomes" id="UP000829401"/>
    </source>
</evidence>
<accession>T0D824</accession>
<dbReference type="RefSeq" id="WP_021296081.1">
    <property type="nucleotide sequence ID" value="NZ_AURB01000124.1"/>
</dbReference>
<dbReference type="Gene3D" id="3.30.420.240">
    <property type="match status" value="1"/>
</dbReference>
<dbReference type="Gene3D" id="3.40.50.300">
    <property type="entry name" value="P-loop containing nucleotide triphosphate hydrolases"/>
    <property type="match status" value="1"/>
</dbReference>
<dbReference type="OrthoDB" id="378710at2"/>
<accession>A0A9E6ZM68</accession>
<dbReference type="EMBL" id="CP080467">
    <property type="protein sequence ID" value="UNO48029.1"/>
    <property type="molecule type" value="Genomic_DNA"/>
</dbReference>
<dbReference type="InterPro" id="IPR027417">
    <property type="entry name" value="P-loop_NTPase"/>
</dbReference>
<dbReference type="STRING" id="1356854.N007_05185"/>
<name>T0D824_ALIAG</name>
<sequence>MLTEKDKQRRERIDKLEEIKKKLVRKASGKIENLSTVDRQVLLTVNAELKKLERIERCRWDMMEFAKEYLSEERGSNPEQFLLRNETPSPPFHYEMAKKVLEVKDRPGVARLAIIAPREHAKSAVISQINIIHSIAYELTNYTIFISAMRPTVVRLMKFIKDVLKYNKKFREDFGELMSEVPQRNIMDREDAITTLNGITIECYGADSPLRGARSGVSRPDLIFDDLEDRENVTNREAIQKMVDKFDKEFMPLGDSRNSKYFYAGTILAYDSLLHQIYTKRQHEWETLFWQAVIRDADRQDLWHQYETIVKDFSNPNRGPESQKFYEDNKEEMNRGAVVLWPEKRDYKMLMDLKITNPLAFQTEQQNDPIDKSRQLFVKDNFTYYENFDGEFIYDHGHKIAIADCRQDVAGIDLARGKAKGDFIVIGRVVKSESGAMYIVHCDPFKAKVSEQLKRAADFIEQYRPKVFIVESTAYQGSFYDQLLEELQRRNVYGTKVVEVPPKQNKSKEDRIAELEPMVSNGSLRFNPTHYMLLDQLEKFTPTGSTVNDDCPDIIQQCVAYMNENMHDGILDWYKSKI</sequence>
<dbReference type="InterPro" id="IPR054762">
    <property type="entry name" value="Gp19_RNaseH-like"/>
</dbReference>
<protein>
    <recommendedName>
        <fullName evidence="1">Terminase large subunit ribonuclease H-like domain-containing protein</fullName>
    </recommendedName>
</protein>
<organism evidence="2 3">
    <name type="scientific">Alicyclobacillus acidoterrestris (strain ATCC 49025 / DSM 3922 / CIP 106132 / NCIMB 13137 / GD3B)</name>
    <dbReference type="NCBI Taxonomy" id="1356854"/>
    <lineage>
        <taxon>Bacteria</taxon>
        <taxon>Bacillati</taxon>
        <taxon>Bacillota</taxon>
        <taxon>Bacilli</taxon>
        <taxon>Bacillales</taxon>
        <taxon>Alicyclobacillaceae</taxon>
        <taxon>Alicyclobacillus</taxon>
    </lineage>
</organism>
<evidence type="ECO:0000259" key="1">
    <source>
        <dbReference type="Pfam" id="PF22530"/>
    </source>
</evidence>
<proteinExistence type="predicted"/>
<dbReference type="eggNOG" id="COG5362">
    <property type="taxonomic scope" value="Bacteria"/>
</dbReference>
<reference evidence="3" key="1">
    <citation type="journal article" date="2022" name="G3 (Bethesda)">
        <title>Unveiling the complete genome sequence of Alicyclobacillus acidoterrestris DSM 3922T, a taint-producing strain.</title>
        <authorList>
            <person name="Leonardo I.C."/>
            <person name="Barreto Crespo M.T."/>
            <person name="Gaspar F.B."/>
        </authorList>
    </citation>
    <scope>NUCLEOTIDE SEQUENCE [LARGE SCALE GENOMIC DNA]</scope>
    <source>
        <strain evidence="3">DSM 3922</strain>
    </source>
</reference>
<evidence type="ECO:0000313" key="2">
    <source>
        <dbReference type="EMBL" id="UNO48029.1"/>
    </source>
</evidence>
<dbReference type="Proteomes" id="UP000829401">
    <property type="component" value="Chromosome"/>
</dbReference>
<gene>
    <name evidence="2" type="ORF">K1I37_15250</name>
</gene>
<dbReference type="AlphaFoldDB" id="T0D824"/>
<feature type="domain" description="Terminase large subunit ribonuclease H-like" evidence="1">
    <location>
        <begin position="429"/>
        <end position="523"/>
    </location>
</feature>
<dbReference type="KEGG" id="aaco:K1I37_15250"/>